<dbReference type="SUPFAM" id="SSF49854">
    <property type="entry name" value="Spermadhesin, CUB domain"/>
    <property type="match status" value="5"/>
</dbReference>
<evidence type="ECO:0000313" key="8">
    <source>
        <dbReference type="EMBL" id="OWF38919.1"/>
    </source>
</evidence>
<dbReference type="CDD" id="cd00041">
    <property type="entry name" value="CUB"/>
    <property type="match status" value="5"/>
</dbReference>
<protein>
    <submittedName>
        <fullName evidence="8">Tolloid-like protein 1</fullName>
    </submittedName>
</protein>
<dbReference type="EMBL" id="NEDP02005552">
    <property type="protein sequence ID" value="OWF38919.1"/>
    <property type="molecule type" value="Genomic_DNA"/>
</dbReference>
<feature type="domain" description="CUB" evidence="7">
    <location>
        <begin position="27"/>
        <end position="155"/>
    </location>
</feature>
<accession>A0A210PQZ2</accession>
<feature type="domain" description="CUB" evidence="7">
    <location>
        <begin position="325"/>
        <end position="448"/>
    </location>
</feature>
<dbReference type="PROSITE" id="PS01180">
    <property type="entry name" value="CUB"/>
    <property type="match status" value="5"/>
</dbReference>
<keyword evidence="1" id="KW-0677">Repeat</keyword>
<comment type="caution">
    <text evidence="8">The sequence shown here is derived from an EMBL/GenBank/DDBJ whole genome shotgun (WGS) entry which is preliminary data.</text>
</comment>
<feature type="compositionally biased region" description="Polar residues" evidence="4">
    <location>
        <begin position="868"/>
        <end position="887"/>
    </location>
</feature>
<dbReference type="PANTHER" id="PTHR24251">
    <property type="entry name" value="OVOCHYMASE-RELATED"/>
    <property type="match status" value="1"/>
</dbReference>
<proteinExistence type="predicted"/>
<reference evidence="8 9" key="1">
    <citation type="journal article" date="2017" name="Nat. Ecol. Evol.">
        <title>Scallop genome provides insights into evolution of bilaterian karyotype and development.</title>
        <authorList>
            <person name="Wang S."/>
            <person name="Zhang J."/>
            <person name="Jiao W."/>
            <person name="Li J."/>
            <person name="Xun X."/>
            <person name="Sun Y."/>
            <person name="Guo X."/>
            <person name="Huan P."/>
            <person name="Dong B."/>
            <person name="Zhang L."/>
            <person name="Hu X."/>
            <person name="Sun X."/>
            <person name="Wang J."/>
            <person name="Zhao C."/>
            <person name="Wang Y."/>
            <person name="Wang D."/>
            <person name="Huang X."/>
            <person name="Wang R."/>
            <person name="Lv J."/>
            <person name="Li Y."/>
            <person name="Zhang Z."/>
            <person name="Liu B."/>
            <person name="Lu W."/>
            <person name="Hui Y."/>
            <person name="Liang J."/>
            <person name="Zhou Z."/>
            <person name="Hou R."/>
            <person name="Li X."/>
            <person name="Liu Y."/>
            <person name="Li H."/>
            <person name="Ning X."/>
            <person name="Lin Y."/>
            <person name="Zhao L."/>
            <person name="Xing Q."/>
            <person name="Dou J."/>
            <person name="Li Y."/>
            <person name="Mao J."/>
            <person name="Guo H."/>
            <person name="Dou H."/>
            <person name="Li T."/>
            <person name="Mu C."/>
            <person name="Jiang W."/>
            <person name="Fu Q."/>
            <person name="Fu X."/>
            <person name="Miao Y."/>
            <person name="Liu J."/>
            <person name="Yu Q."/>
            <person name="Li R."/>
            <person name="Liao H."/>
            <person name="Li X."/>
            <person name="Kong Y."/>
            <person name="Jiang Z."/>
            <person name="Chourrout D."/>
            <person name="Li R."/>
            <person name="Bao Z."/>
        </authorList>
    </citation>
    <scope>NUCLEOTIDE SEQUENCE [LARGE SCALE GENOMIC DNA]</scope>
    <source>
        <strain evidence="8 9">PY_sf001</strain>
    </source>
</reference>
<evidence type="ECO:0000256" key="4">
    <source>
        <dbReference type="SAM" id="MobiDB-lite"/>
    </source>
</evidence>
<evidence type="ECO:0000256" key="6">
    <source>
        <dbReference type="SAM" id="SignalP"/>
    </source>
</evidence>
<organism evidence="8 9">
    <name type="scientific">Mizuhopecten yessoensis</name>
    <name type="common">Japanese scallop</name>
    <name type="synonym">Patinopecten yessoensis</name>
    <dbReference type="NCBI Taxonomy" id="6573"/>
    <lineage>
        <taxon>Eukaryota</taxon>
        <taxon>Metazoa</taxon>
        <taxon>Spiralia</taxon>
        <taxon>Lophotrochozoa</taxon>
        <taxon>Mollusca</taxon>
        <taxon>Bivalvia</taxon>
        <taxon>Autobranchia</taxon>
        <taxon>Pteriomorphia</taxon>
        <taxon>Pectinida</taxon>
        <taxon>Pectinoidea</taxon>
        <taxon>Pectinidae</taxon>
        <taxon>Mizuhopecten</taxon>
    </lineage>
</organism>
<feature type="compositionally biased region" description="Low complexity" evidence="4">
    <location>
        <begin position="853"/>
        <end position="866"/>
    </location>
</feature>
<feature type="domain" description="CUB" evidence="7">
    <location>
        <begin position="171"/>
        <end position="303"/>
    </location>
</feature>
<feature type="chain" id="PRO_5011967584" evidence="6">
    <location>
        <begin position="24"/>
        <end position="897"/>
    </location>
</feature>
<feature type="compositionally biased region" description="Polar residues" evidence="4">
    <location>
        <begin position="820"/>
        <end position="852"/>
    </location>
</feature>
<dbReference type="Proteomes" id="UP000242188">
    <property type="component" value="Unassembled WGS sequence"/>
</dbReference>
<evidence type="ECO:0000313" key="9">
    <source>
        <dbReference type="Proteomes" id="UP000242188"/>
    </source>
</evidence>
<dbReference type="STRING" id="6573.A0A210PQZ2"/>
<dbReference type="InterPro" id="IPR035914">
    <property type="entry name" value="Sperma_CUB_dom_sf"/>
</dbReference>
<keyword evidence="6" id="KW-0732">Signal</keyword>
<dbReference type="SMART" id="SM00042">
    <property type="entry name" value="CUB"/>
    <property type="match status" value="5"/>
</dbReference>
<evidence type="ECO:0000259" key="7">
    <source>
        <dbReference type="PROSITE" id="PS01180"/>
    </source>
</evidence>
<name>A0A210PQZ2_MIZYE</name>
<evidence type="ECO:0000256" key="1">
    <source>
        <dbReference type="ARBA" id="ARBA00022737"/>
    </source>
</evidence>
<keyword evidence="2" id="KW-1015">Disulfide bond</keyword>
<gene>
    <name evidence="8" type="ORF">KP79_PYT07599</name>
</gene>
<evidence type="ECO:0000256" key="3">
    <source>
        <dbReference type="PROSITE-ProRule" id="PRU00059"/>
    </source>
</evidence>
<dbReference type="InterPro" id="IPR000859">
    <property type="entry name" value="CUB_dom"/>
</dbReference>
<dbReference type="AlphaFoldDB" id="A0A210PQZ2"/>
<feature type="signal peptide" evidence="6">
    <location>
        <begin position="1"/>
        <end position="23"/>
    </location>
</feature>
<feature type="transmembrane region" description="Helical" evidence="5">
    <location>
        <begin position="764"/>
        <end position="787"/>
    </location>
</feature>
<keyword evidence="5" id="KW-0472">Membrane</keyword>
<dbReference type="Gene3D" id="2.60.120.290">
    <property type="entry name" value="Spermadhesin, CUB domain"/>
    <property type="match status" value="5"/>
</dbReference>
<evidence type="ECO:0000256" key="5">
    <source>
        <dbReference type="SAM" id="Phobius"/>
    </source>
</evidence>
<dbReference type="Pfam" id="PF00431">
    <property type="entry name" value="CUB"/>
    <property type="match status" value="5"/>
</dbReference>
<comment type="caution">
    <text evidence="3">Lacks conserved residue(s) required for the propagation of feature annotation.</text>
</comment>
<evidence type="ECO:0000256" key="2">
    <source>
        <dbReference type="ARBA" id="ARBA00023157"/>
    </source>
</evidence>
<keyword evidence="5" id="KW-0812">Transmembrane</keyword>
<feature type="domain" description="CUB" evidence="7">
    <location>
        <begin position="463"/>
        <end position="579"/>
    </location>
</feature>
<dbReference type="InterPro" id="IPR002172">
    <property type="entry name" value="LDrepeatLR_classA_rpt"/>
</dbReference>
<sequence>MPCCRGLPCMIVVFLIQFVGVLSSRDCDVIIDRSLNSIPQQGRFVSPGWPQNYPTNTHCTYKFIGTPNERVKIQFLFFDIQGVLPLCRFDYMDIYAQVTSPTQSLLDTPLLGRFCDNSLSHLPKLVISTSNILVLDFYSDDKTTDAGFNGSFTFIDASVYAIGTQTDPETCNFTINGVRKPSGYIVSPTYPGFYPDRLHCNYLLQGAPGQRIHIKFIDFSLYHGGDYCPFDYVKVRDGRDRAATVIGTFCGSYRNVEFYSSQEFLYIEFVTSSGRVDLESTTLDNNVDFAFDRKGFNISYQFSSAFVNLNDMNEGHIQHIVGTECDVKIMSKKGSNGTVRSPGYPRDYPINVTCRYYLDGISNQYNSEKVMVAFTDFELSGSMNSGVMTSCTRGHLLVEGHKDNNGSEKFCGTLFPPNLHSKDSRMVLTLDTHGAYAKRGFSANFEFIIDCGIPGDQPDPNQCIFVYDSKKKKSGAFNSPRHSWSSPKCQQCNYIFRPESTEKLLISFDSFSLGSYNSSCINTDYLEIYVGTGKSRRLLNRYCGQRYPAPIIGQHNMEIVYHSQDRGGNSKFQAHFEYLKDNQMHTHCGRSIISSGGGGILKSPRYPGKYTNRVYCKWSIRAKRKSNRIMVHFYMFRLEGRTSGIGRVGAVVGCQNAVMKLNNGSSYPALELCGTLDDETTFMSQDDTMDLEFLTSGNSLGGKGFEISWTEIHTESAGTCYGFMCSRTRYCIGADMKCNKMKNCGGGDNSDETTGCPAVGKFEILHIAIGASISSFFCIILVICGLYHRRKFRPDRKPPANDHVEVRYVAAASSCNTTDRLLTTDQNDGRTTIVTSPHQTPSHTPNQISKSSNPGTPGTPANPGTPVQGGTPNQTPNFSNANRTSNRAPRIQKVSIV</sequence>
<dbReference type="SMART" id="SM00192">
    <property type="entry name" value="LDLa"/>
    <property type="match status" value="1"/>
</dbReference>
<dbReference type="OrthoDB" id="6022136at2759"/>
<keyword evidence="9" id="KW-1185">Reference proteome</keyword>
<feature type="domain" description="CUB" evidence="7">
    <location>
        <begin position="588"/>
        <end position="712"/>
    </location>
</feature>
<keyword evidence="5" id="KW-1133">Transmembrane helix</keyword>
<feature type="region of interest" description="Disordered" evidence="4">
    <location>
        <begin position="820"/>
        <end position="897"/>
    </location>
</feature>